<dbReference type="EMBL" id="AP017649">
    <property type="protein sequence ID" value="BAZ97486.1"/>
    <property type="molecule type" value="Genomic_DNA"/>
</dbReference>
<evidence type="ECO:0000313" key="6">
    <source>
        <dbReference type="Proteomes" id="UP000218257"/>
    </source>
</evidence>
<accession>A0A0V8M0J0</accession>
<dbReference type="RefSeq" id="WP_010936723.1">
    <property type="nucleotide sequence ID" value="NZ_AP017649.1"/>
</dbReference>
<reference evidence="4" key="3">
    <citation type="submission" date="2023-12" db="EMBL/GenBank/DDBJ databases">
        <title>Isolation of organohalide respiring bacteria Dehalococcoides mccartyi strain GPTCE1 in groundwater collected near a chemical plant in Suzhou, China.</title>
        <authorList>
            <person name="Liu G."/>
        </authorList>
    </citation>
    <scope>NUCLEOTIDE SEQUENCE</scope>
    <source>
        <strain evidence="4">GPTCE1</strain>
    </source>
</reference>
<dbReference type="AlphaFoldDB" id="A0A0V8M0J0"/>
<organism evidence="3 5">
    <name type="scientific">Dehalococcoides mccartyi</name>
    <dbReference type="NCBI Taxonomy" id="61435"/>
    <lineage>
        <taxon>Bacteria</taxon>
        <taxon>Bacillati</taxon>
        <taxon>Chloroflexota</taxon>
        <taxon>Dehalococcoidia</taxon>
        <taxon>Dehalococcoidales</taxon>
        <taxon>Dehalococcoidaceae</taxon>
        <taxon>Dehalococcoides</taxon>
    </lineage>
</organism>
<dbReference type="Pfam" id="PF04015">
    <property type="entry name" value="DUF362"/>
    <property type="match status" value="1"/>
</dbReference>
<evidence type="ECO:0000313" key="2">
    <source>
        <dbReference type="EMBL" id="BAZ97486.1"/>
    </source>
</evidence>
<evidence type="ECO:0000259" key="1">
    <source>
        <dbReference type="Pfam" id="PF04015"/>
    </source>
</evidence>
<dbReference type="GeneID" id="3229686"/>
<dbReference type="Proteomes" id="UP000218257">
    <property type="component" value="Chromosome"/>
</dbReference>
<dbReference type="Proteomes" id="UP001327986">
    <property type="component" value="Chromosome"/>
</dbReference>
<evidence type="ECO:0000313" key="3">
    <source>
        <dbReference type="EMBL" id="KSV17220.1"/>
    </source>
</evidence>
<evidence type="ECO:0000313" key="5">
    <source>
        <dbReference type="Proteomes" id="UP000053577"/>
    </source>
</evidence>
<feature type="domain" description="DUF362" evidence="1">
    <location>
        <begin position="22"/>
        <end position="216"/>
    </location>
</feature>
<dbReference type="InterPro" id="IPR007160">
    <property type="entry name" value="DUF362"/>
</dbReference>
<dbReference type="PATRIC" id="fig|61435.5.peg.1436"/>
<sequence>MIYNASEYNFKAPEILSRARRVLIKPCAHYPVQYPVSTSRELISKIIAGIRKLSDADIIILEGAPGGAPMKSIYKSLSYDFQRVVLLDVNDCTWVEVDNPLNKPLVIPTFWVPNVILSSDFLISVTPLQVINGKGNFSISNLLPVLPSSKYGSGKTGWDALYNQGIEKVLSDLYFTLPFDMGIIEATQKFTSHGDPTKGEIEHVGKIFAGEPYEVDTEVSRTLNIKTDYLELIKTSSVELERWT</sequence>
<dbReference type="OrthoDB" id="150158at2"/>
<dbReference type="EMBL" id="JGYD01000025">
    <property type="protein sequence ID" value="KSV17220.1"/>
    <property type="molecule type" value="Genomic_DNA"/>
</dbReference>
<dbReference type="Proteomes" id="UP000053577">
    <property type="component" value="Unassembled WGS sequence"/>
</dbReference>
<proteinExistence type="predicted"/>
<name>A0A0V8M0J0_9CHLR</name>
<reference evidence="2 6" key="2">
    <citation type="journal article" date="2017" name="Sci. Rep.">
        <title>Isolation and genomic characterization of a Dehalococcoides strain suggests genomic rearrangement during culture.</title>
        <authorList>
            <person name="Yohda M."/>
            <person name="Ikegami K."/>
            <person name="Aita Y."/>
            <person name="Kitajima M."/>
            <person name="Takechi A."/>
            <person name="Iwamoto M."/>
            <person name="Fukuda T."/>
            <person name="Tamura N."/>
            <person name="Shibasaki J."/>
            <person name="Koike S."/>
            <person name="Komatsu D."/>
            <person name="Miyagi S."/>
            <person name="Nishimura M."/>
            <person name="Uchino Y."/>
            <person name="Shiroma A."/>
            <person name="Shimoji M."/>
            <person name="Tamotsu H."/>
            <person name="Ashimine N."/>
            <person name="Shinzato M."/>
            <person name="Ohki S."/>
            <person name="Nakano K."/>
            <person name="Teruya K."/>
            <person name="Satou K."/>
            <person name="Hirano T."/>
            <person name="Yagi O."/>
        </authorList>
    </citation>
    <scope>NUCLEOTIDE SEQUENCE [LARGE SCALE GENOMIC DNA]</scope>
    <source>
        <strain evidence="2 6">UCH-ATV1</strain>
    </source>
</reference>
<evidence type="ECO:0000313" key="4">
    <source>
        <dbReference type="EMBL" id="WRO06749.1"/>
    </source>
</evidence>
<dbReference type="EMBL" id="CP141531">
    <property type="protein sequence ID" value="WRO06749.1"/>
    <property type="molecule type" value="Genomic_DNA"/>
</dbReference>
<protein>
    <submittedName>
        <fullName evidence="4">DUF362 domain-containing protein</fullName>
    </submittedName>
</protein>
<reference evidence="3 5" key="1">
    <citation type="journal article" date="2015" name="Sci. Rep.">
        <title>A comparative genomics and reductive dehalogenase gene transcription study of two chloroethene-respiring bacteria, Dehalococcoides mccartyi strains MB and 11a.</title>
        <authorList>
            <person name="Low A."/>
            <person name="Shen Z."/>
            <person name="Cheng D."/>
            <person name="Rogers M.J."/>
            <person name="Lee P.K."/>
            <person name="He J."/>
        </authorList>
    </citation>
    <scope>NUCLEOTIDE SEQUENCE [LARGE SCALE GENOMIC DNA]</scope>
    <source>
        <strain evidence="3 5">MB</strain>
    </source>
</reference>
<gene>
    <name evidence="3" type="ORF">DA01_07305</name>
    <name evidence="2" type="ORF">DEHALATV1_0858</name>
    <name evidence="4" type="ORF">VLL09_05005</name>
</gene>
<dbReference type="eggNOG" id="COG2006">
    <property type="taxonomic scope" value="Bacteria"/>
</dbReference>